<comment type="caution">
    <text evidence="2">The sequence shown here is derived from an EMBL/GenBank/DDBJ whole genome shotgun (WGS) entry which is preliminary data.</text>
</comment>
<feature type="compositionally biased region" description="Basic residues" evidence="1">
    <location>
        <begin position="172"/>
        <end position="189"/>
    </location>
</feature>
<reference evidence="2" key="2">
    <citation type="journal article" date="2023" name="Microbiol Resour">
        <title>Decontamination and Annotation of the Draft Genome Sequence of the Oomycete Lagenidium giganteum ARSEF 373.</title>
        <authorList>
            <person name="Morgan W.R."/>
            <person name="Tartar A."/>
        </authorList>
    </citation>
    <scope>NUCLEOTIDE SEQUENCE</scope>
    <source>
        <strain evidence="2">ARSEF 373</strain>
    </source>
</reference>
<gene>
    <name evidence="2" type="ORF">N0F65_008288</name>
</gene>
<dbReference type="AlphaFoldDB" id="A0AAV2YQA9"/>
<name>A0AAV2YQA9_9STRA</name>
<proteinExistence type="predicted"/>
<protein>
    <submittedName>
        <fullName evidence="2">Uncharacterized protein</fullName>
    </submittedName>
</protein>
<keyword evidence="3" id="KW-1185">Reference proteome</keyword>
<dbReference type="Proteomes" id="UP001146120">
    <property type="component" value="Unassembled WGS sequence"/>
</dbReference>
<evidence type="ECO:0000313" key="3">
    <source>
        <dbReference type="Proteomes" id="UP001146120"/>
    </source>
</evidence>
<feature type="region of interest" description="Disordered" evidence="1">
    <location>
        <begin position="158"/>
        <end position="206"/>
    </location>
</feature>
<reference evidence="2" key="1">
    <citation type="submission" date="2022-11" db="EMBL/GenBank/DDBJ databases">
        <authorList>
            <person name="Morgan W.R."/>
            <person name="Tartar A."/>
        </authorList>
    </citation>
    <scope>NUCLEOTIDE SEQUENCE</scope>
    <source>
        <strain evidence="2">ARSEF 373</strain>
    </source>
</reference>
<organism evidence="2 3">
    <name type="scientific">Lagenidium giganteum</name>
    <dbReference type="NCBI Taxonomy" id="4803"/>
    <lineage>
        <taxon>Eukaryota</taxon>
        <taxon>Sar</taxon>
        <taxon>Stramenopiles</taxon>
        <taxon>Oomycota</taxon>
        <taxon>Peronosporomycetes</taxon>
        <taxon>Pythiales</taxon>
        <taxon>Pythiaceae</taxon>
    </lineage>
</organism>
<feature type="compositionally biased region" description="Basic and acidic residues" evidence="1">
    <location>
        <begin position="159"/>
        <end position="171"/>
    </location>
</feature>
<evidence type="ECO:0000313" key="2">
    <source>
        <dbReference type="EMBL" id="DAZ96857.1"/>
    </source>
</evidence>
<evidence type="ECO:0000256" key="1">
    <source>
        <dbReference type="SAM" id="MobiDB-lite"/>
    </source>
</evidence>
<accession>A0AAV2YQA9</accession>
<sequence>MAQGRKVVRVKVLTGRGRKPSLWVHWINPKSLSEFSRLRKLGLQFDSQLTGKKQVSGEKMRQIKEEVAIHLGVLQRGFDNGELNEDTIENINETHFMIDFHTRKALGFVGETFIKYANVVFGCEGMAMVVQITGGSHTRVMPPMMIFQNANESYPIRGVTHDGRRLPDRAVVHGRRRQREAHRRRRRRRDPQERAAQQHGWPCTWS</sequence>
<dbReference type="EMBL" id="DAKRPA010000154">
    <property type="protein sequence ID" value="DAZ96857.1"/>
    <property type="molecule type" value="Genomic_DNA"/>
</dbReference>